<sequence length="213" mass="23539">MSKSSPLPSDIESAGSYMAAGPPSPPCNLYFSPPPRKSWFPLLVQIIFWANIAMFVLTMRENNCPERIGADSCVFYAYLGRYSFQPLNENPLYGPSLATLEDLGGLDRKRVVNNGEGWRLWFCIWLHAGAIHLLANMFSLLFIGIRLESEFGFLRIGPLYLLSGFGGSLLSALHLRSSISVGASGALFGLLGAMLSELITNWTIYTEKVPRLL</sequence>
<keyword evidence="6" id="KW-0645">Protease</keyword>
<dbReference type="SUPFAM" id="SSF144091">
    <property type="entry name" value="Rhomboid-like"/>
    <property type="match status" value="1"/>
</dbReference>
<keyword evidence="5 6" id="KW-0472">Membrane</keyword>
<evidence type="ECO:0000256" key="1">
    <source>
        <dbReference type="ARBA" id="ARBA00004141"/>
    </source>
</evidence>
<dbReference type="InterPro" id="IPR022764">
    <property type="entry name" value="Peptidase_S54_rhomboid_dom"/>
</dbReference>
<dbReference type="EMBL" id="JBBPBK010000007">
    <property type="protein sequence ID" value="KAK9281257.1"/>
    <property type="molecule type" value="Genomic_DNA"/>
</dbReference>
<accession>A0AAP0WVU9</accession>
<dbReference type="Proteomes" id="UP001415857">
    <property type="component" value="Unassembled WGS sequence"/>
</dbReference>
<feature type="transmembrane region" description="Helical" evidence="6">
    <location>
        <begin position="151"/>
        <end position="173"/>
    </location>
</feature>
<dbReference type="InterPro" id="IPR002610">
    <property type="entry name" value="Peptidase_S54_rhomboid-like"/>
</dbReference>
<feature type="transmembrane region" description="Helical" evidence="6">
    <location>
        <begin position="118"/>
        <end position="145"/>
    </location>
</feature>
<comment type="similarity">
    <text evidence="2 6">Belongs to the peptidase S54 family.</text>
</comment>
<keyword evidence="3 6" id="KW-0812">Transmembrane</keyword>
<proteinExistence type="inferred from homology"/>
<keyword evidence="4 6" id="KW-1133">Transmembrane helix</keyword>
<gene>
    <name evidence="8" type="ORF">L1049_004153</name>
</gene>
<comment type="catalytic activity">
    <reaction evidence="6">
        <text>Cleaves type-1 transmembrane domains using a catalytic dyad composed of serine and histidine that are contributed by different transmembrane domains.</text>
        <dbReference type="EC" id="3.4.21.105"/>
    </reaction>
</comment>
<comment type="function">
    <text evidence="6">Serine protease involved in intramembrane proteolysis.</text>
</comment>
<evidence type="ECO:0000313" key="9">
    <source>
        <dbReference type="Proteomes" id="UP001415857"/>
    </source>
</evidence>
<dbReference type="GO" id="GO:0006508">
    <property type="term" value="P:proteolysis"/>
    <property type="evidence" value="ECO:0007669"/>
    <property type="project" value="UniProtKB-KW"/>
</dbReference>
<evidence type="ECO:0000256" key="3">
    <source>
        <dbReference type="ARBA" id="ARBA00022692"/>
    </source>
</evidence>
<name>A0AAP0WVU9_LIQFO</name>
<evidence type="ECO:0000259" key="7">
    <source>
        <dbReference type="Pfam" id="PF01694"/>
    </source>
</evidence>
<evidence type="ECO:0000313" key="8">
    <source>
        <dbReference type="EMBL" id="KAK9281257.1"/>
    </source>
</evidence>
<feature type="domain" description="Peptidase S54 rhomboid" evidence="7">
    <location>
        <begin position="115"/>
        <end position="211"/>
    </location>
</feature>
<dbReference type="Gene3D" id="1.20.1540.10">
    <property type="entry name" value="Rhomboid-like"/>
    <property type="match status" value="1"/>
</dbReference>
<dbReference type="Pfam" id="PF01694">
    <property type="entry name" value="Rhomboid"/>
    <property type="match status" value="1"/>
</dbReference>
<reference evidence="8 9" key="1">
    <citation type="journal article" date="2024" name="Plant J.">
        <title>Genome sequences and population genomics reveal climatic adaptation and genomic divergence between two closely related sweetgum species.</title>
        <authorList>
            <person name="Xu W.Q."/>
            <person name="Ren C.Q."/>
            <person name="Zhang X.Y."/>
            <person name="Comes H.P."/>
            <person name="Liu X.H."/>
            <person name="Li Y.G."/>
            <person name="Kettle C.J."/>
            <person name="Jalonen R."/>
            <person name="Gaisberger H."/>
            <person name="Ma Y.Z."/>
            <person name="Qiu Y.X."/>
        </authorList>
    </citation>
    <scope>NUCLEOTIDE SEQUENCE [LARGE SCALE GENOMIC DNA]</scope>
    <source>
        <strain evidence="8">Hangzhou</strain>
    </source>
</reference>
<evidence type="ECO:0000256" key="4">
    <source>
        <dbReference type="ARBA" id="ARBA00022989"/>
    </source>
</evidence>
<dbReference type="EC" id="3.4.21.105" evidence="6"/>
<evidence type="ECO:0000256" key="6">
    <source>
        <dbReference type="RuleBase" id="RU362115"/>
    </source>
</evidence>
<feature type="transmembrane region" description="Helical" evidence="6">
    <location>
        <begin position="39"/>
        <end position="57"/>
    </location>
</feature>
<keyword evidence="6" id="KW-0720">Serine protease</keyword>
<organism evidence="8 9">
    <name type="scientific">Liquidambar formosana</name>
    <name type="common">Formosan gum</name>
    <dbReference type="NCBI Taxonomy" id="63359"/>
    <lineage>
        <taxon>Eukaryota</taxon>
        <taxon>Viridiplantae</taxon>
        <taxon>Streptophyta</taxon>
        <taxon>Embryophyta</taxon>
        <taxon>Tracheophyta</taxon>
        <taxon>Spermatophyta</taxon>
        <taxon>Magnoliopsida</taxon>
        <taxon>eudicotyledons</taxon>
        <taxon>Gunneridae</taxon>
        <taxon>Pentapetalae</taxon>
        <taxon>Saxifragales</taxon>
        <taxon>Altingiaceae</taxon>
        <taxon>Liquidambar</taxon>
    </lineage>
</organism>
<evidence type="ECO:0000256" key="2">
    <source>
        <dbReference type="ARBA" id="ARBA00009045"/>
    </source>
</evidence>
<dbReference type="PANTHER" id="PTHR22936:SF87">
    <property type="entry name" value="RHOMBOID-LIKE PROTEIN 5"/>
    <property type="match status" value="1"/>
</dbReference>
<feature type="transmembrane region" description="Helical" evidence="6">
    <location>
        <begin position="185"/>
        <end position="205"/>
    </location>
</feature>
<keyword evidence="6" id="KW-0378">Hydrolase</keyword>
<dbReference type="InterPro" id="IPR035952">
    <property type="entry name" value="Rhomboid-like_sf"/>
</dbReference>
<comment type="caution">
    <text evidence="6">Lacks conserved residue(s) required for the propagation of feature annotation.</text>
</comment>
<comment type="subcellular location">
    <subcellularLocation>
        <location evidence="1 6">Membrane</location>
        <topology evidence="1 6">Multi-pass membrane protein</topology>
    </subcellularLocation>
</comment>
<dbReference type="PANTHER" id="PTHR22936">
    <property type="entry name" value="RHOMBOID-RELATED"/>
    <property type="match status" value="1"/>
</dbReference>
<evidence type="ECO:0000256" key="5">
    <source>
        <dbReference type="ARBA" id="ARBA00023136"/>
    </source>
</evidence>
<keyword evidence="9" id="KW-1185">Reference proteome</keyword>
<dbReference type="AlphaFoldDB" id="A0AAP0WVU9"/>
<comment type="caution">
    <text evidence="8">The sequence shown here is derived from an EMBL/GenBank/DDBJ whole genome shotgun (WGS) entry which is preliminary data.</text>
</comment>
<dbReference type="GO" id="GO:0004252">
    <property type="term" value="F:serine-type endopeptidase activity"/>
    <property type="evidence" value="ECO:0007669"/>
    <property type="project" value="InterPro"/>
</dbReference>
<protein>
    <recommendedName>
        <fullName evidence="6">RHOMBOID-like protein</fullName>
        <ecNumber evidence="6">3.4.21.105</ecNumber>
    </recommendedName>
</protein>
<dbReference type="GO" id="GO:0016020">
    <property type="term" value="C:membrane"/>
    <property type="evidence" value="ECO:0007669"/>
    <property type="project" value="UniProtKB-SubCell"/>
</dbReference>